<keyword evidence="10" id="KW-0694">RNA-binding</keyword>
<dbReference type="PROSITE" id="PS50893">
    <property type="entry name" value="ABC_TRANSPORTER_2"/>
    <property type="match status" value="2"/>
</dbReference>
<evidence type="ECO:0000256" key="13">
    <source>
        <dbReference type="SAM" id="MobiDB-lite"/>
    </source>
</evidence>
<dbReference type="InterPro" id="IPR051309">
    <property type="entry name" value="ABCF_ATPase"/>
</dbReference>
<dbReference type="GO" id="GO:0019843">
    <property type="term" value="F:rRNA binding"/>
    <property type="evidence" value="ECO:0007669"/>
    <property type="project" value="UniProtKB-KW"/>
</dbReference>
<keyword evidence="5" id="KW-0677">Repeat</keyword>
<evidence type="ECO:0000256" key="12">
    <source>
        <dbReference type="SAM" id="Coils"/>
    </source>
</evidence>
<evidence type="ECO:0000256" key="8">
    <source>
        <dbReference type="ARBA" id="ARBA00022840"/>
    </source>
</evidence>
<dbReference type="SMART" id="SM00382">
    <property type="entry name" value="AAA"/>
    <property type="match status" value="2"/>
</dbReference>
<reference evidence="15 16" key="1">
    <citation type="submission" date="2016-01" db="EMBL/GenBank/DDBJ databases">
        <title>Whole genome sequencing of Bhargavaea cecembensis T14.</title>
        <authorList>
            <person name="Hong K.W."/>
        </authorList>
    </citation>
    <scope>NUCLEOTIDE SEQUENCE [LARGE SCALE GENOMIC DNA]</scope>
    <source>
        <strain evidence="15 16">T14</strain>
    </source>
</reference>
<dbReference type="GO" id="GO:0006417">
    <property type="term" value="P:regulation of translation"/>
    <property type="evidence" value="ECO:0007669"/>
    <property type="project" value="UniProtKB-KW"/>
</dbReference>
<evidence type="ECO:0000256" key="2">
    <source>
        <dbReference type="ARBA" id="ARBA00022490"/>
    </source>
</evidence>
<dbReference type="InterPro" id="IPR032524">
    <property type="entry name" value="ABC_tran_C"/>
</dbReference>
<dbReference type="PANTHER" id="PTHR42855:SF1">
    <property type="entry name" value="ABC TRANSPORTER DOMAIN-CONTAINING PROTEIN"/>
    <property type="match status" value="1"/>
</dbReference>
<dbReference type="GO" id="GO:0003677">
    <property type="term" value="F:DNA binding"/>
    <property type="evidence" value="ECO:0007669"/>
    <property type="project" value="InterPro"/>
</dbReference>
<evidence type="ECO:0000256" key="6">
    <source>
        <dbReference type="ARBA" id="ARBA00022741"/>
    </source>
</evidence>
<evidence type="ECO:0000256" key="1">
    <source>
        <dbReference type="ARBA" id="ARBA00005868"/>
    </source>
</evidence>
<dbReference type="GO" id="GO:0016887">
    <property type="term" value="F:ATP hydrolysis activity"/>
    <property type="evidence" value="ECO:0007669"/>
    <property type="project" value="InterPro"/>
</dbReference>
<dbReference type="SUPFAM" id="SSF52540">
    <property type="entry name" value="P-loop containing nucleoside triphosphate hydrolases"/>
    <property type="match status" value="2"/>
</dbReference>
<dbReference type="InterPro" id="IPR003439">
    <property type="entry name" value="ABC_transporter-like_ATP-bd"/>
</dbReference>
<keyword evidence="9" id="KW-0810">Translation regulation</keyword>
<feature type="region of interest" description="Disordered" evidence="13">
    <location>
        <begin position="535"/>
        <end position="563"/>
    </location>
</feature>
<keyword evidence="2" id="KW-0963">Cytoplasm</keyword>
<keyword evidence="8 15" id="KW-0067">ATP-binding</keyword>
<dbReference type="CDD" id="cd03221">
    <property type="entry name" value="ABCF_EF-3"/>
    <property type="match status" value="2"/>
</dbReference>
<keyword evidence="12" id="KW-0175">Coiled coil</keyword>
<keyword evidence="4" id="KW-0699">rRNA-binding</keyword>
<dbReference type="PROSITE" id="PS00211">
    <property type="entry name" value="ABC_TRANSPORTER_1"/>
    <property type="match status" value="1"/>
</dbReference>
<dbReference type="InterPro" id="IPR037118">
    <property type="entry name" value="Val-tRNA_synth_C_sf"/>
</dbReference>
<evidence type="ECO:0000256" key="5">
    <source>
        <dbReference type="ARBA" id="ARBA00022737"/>
    </source>
</evidence>
<evidence type="ECO:0000256" key="10">
    <source>
        <dbReference type="ARBA" id="ARBA00022884"/>
    </source>
</evidence>
<dbReference type="FunFam" id="3.40.50.300:FF:000183">
    <property type="entry name" value="ABC transporter ATP-binding protein yjjK"/>
    <property type="match status" value="1"/>
</dbReference>
<dbReference type="Gene3D" id="3.40.50.300">
    <property type="entry name" value="P-loop containing nucleotide triphosphate hydrolases"/>
    <property type="match status" value="2"/>
</dbReference>
<dbReference type="InterPro" id="IPR027417">
    <property type="entry name" value="P-loop_NTPase"/>
</dbReference>
<feature type="domain" description="ABC transporter" evidence="14">
    <location>
        <begin position="320"/>
        <end position="538"/>
    </location>
</feature>
<comment type="caution">
    <text evidence="15">The sequence shown here is derived from an EMBL/GenBank/DDBJ whole genome shotgun (WGS) entry which is preliminary data.</text>
</comment>
<dbReference type="GO" id="GO:0006412">
    <property type="term" value="P:translation"/>
    <property type="evidence" value="ECO:0007669"/>
    <property type="project" value="UniProtKB-KW"/>
</dbReference>
<sequence length="629" mass="70177">MGHLIVSGLTKTVGDKTLFNDISFTINEGDRIGLIGINGTGKSTLLSIIAGELDADSASFDHPNDYRIAHLPQDPRPDPELTVLQTVFGGDSPLIRLNREYEEVLRALGNDPENTAVQDRFAKLQNRMDADGGWDLNARAKTILSKLGISDYEARMGSLSGGQRKRVALARVLLEPAGLLLLDEPTNHLDVTSIEWLQDYLKQTGGAMLFITHDRYFLDSVATKVYELADRTLYSHRGTYSDFLEAKALRIEQNEATLEKNKNRYRNELKWIRRGAKARSTKQKARIGRFEELSEKVKKEDGPDPLDLSLAASRLGKKVLEGERITKGYGGRDIIKDFSFLLQGGDRVAVIGPNGAGKSTLMNLLAGSIEPDSGVLDRGETVKIAHFTQHLPEMDPNQRIISYVTEASNDIRRQDGTRYSAVQMLEQFLFPSSVHGTLIGKLSGGERKRLYLLRLLIEQPNVLLLDEPTNDLDLETLSVLETFIDSFPGVVVTISHDRFFLDRTSRKLWILDGSGDVTQELGLYTDYLEKSAKLDKEAATQPAGEEKPVQQPDKPKKKKMTLGEKKEWEEIGSKIEAAEQAIMEAEEALADAGADYGKVSEISARLDELNQQYEVLIERWSYLEEIAQA</sequence>
<comment type="similarity">
    <text evidence="1">Belongs to the ABC transporter superfamily. ABCF family. Translational throttle EttA subfamily.</text>
</comment>
<name>A0A165HJU2_9BACL</name>
<keyword evidence="6" id="KW-0547">Nucleotide-binding</keyword>
<dbReference type="InterPro" id="IPR017871">
    <property type="entry name" value="ABC_transporter-like_CS"/>
</dbReference>
<protein>
    <submittedName>
        <fullName evidence="15">Multidrug ABC transporter ATP-binding protein</fullName>
    </submittedName>
</protein>
<dbReference type="Pfam" id="PF16326">
    <property type="entry name" value="ABC_tran_CTD"/>
    <property type="match status" value="1"/>
</dbReference>
<dbReference type="FunFam" id="3.40.50.300:FF:000011">
    <property type="entry name" value="Putative ABC transporter ATP-binding component"/>
    <property type="match status" value="1"/>
</dbReference>
<evidence type="ECO:0000256" key="3">
    <source>
        <dbReference type="ARBA" id="ARBA00022555"/>
    </source>
</evidence>
<evidence type="ECO:0000256" key="9">
    <source>
        <dbReference type="ARBA" id="ARBA00022845"/>
    </source>
</evidence>
<evidence type="ECO:0000256" key="4">
    <source>
        <dbReference type="ARBA" id="ARBA00022730"/>
    </source>
</evidence>
<evidence type="ECO:0000256" key="11">
    <source>
        <dbReference type="ARBA" id="ARBA00022917"/>
    </source>
</evidence>
<feature type="coiled-coil region" evidence="12">
    <location>
        <begin position="568"/>
        <end position="619"/>
    </location>
</feature>
<keyword evidence="11" id="KW-0648">Protein biosynthesis</keyword>
<dbReference type="GO" id="GO:0005524">
    <property type="term" value="F:ATP binding"/>
    <property type="evidence" value="ECO:0007669"/>
    <property type="project" value="UniProtKB-KW"/>
</dbReference>
<dbReference type="InterPro" id="IPR032781">
    <property type="entry name" value="ABC_tran_Xtn"/>
</dbReference>
<keyword evidence="3" id="KW-0820">tRNA-binding</keyword>
<dbReference type="PANTHER" id="PTHR42855">
    <property type="entry name" value="ABC TRANSPORTER ATP-BINDING SUBUNIT"/>
    <property type="match status" value="1"/>
</dbReference>
<dbReference type="Gene3D" id="1.10.287.380">
    <property type="entry name" value="Valyl-tRNA synthetase, C-terminal domain"/>
    <property type="match status" value="1"/>
</dbReference>
<evidence type="ECO:0000256" key="7">
    <source>
        <dbReference type="ARBA" id="ARBA00022801"/>
    </source>
</evidence>
<dbReference type="EMBL" id="LQNT01000001">
    <property type="protein sequence ID" value="KZE40234.1"/>
    <property type="molecule type" value="Genomic_DNA"/>
</dbReference>
<feature type="compositionally biased region" description="Basic and acidic residues" evidence="13">
    <location>
        <begin position="535"/>
        <end position="548"/>
    </location>
</feature>
<proteinExistence type="inferred from homology"/>
<organism evidence="15 16">
    <name type="scientific">Bhargavaea cecembensis</name>
    <dbReference type="NCBI Taxonomy" id="394098"/>
    <lineage>
        <taxon>Bacteria</taxon>
        <taxon>Bacillati</taxon>
        <taxon>Bacillota</taxon>
        <taxon>Bacilli</taxon>
        <taxon>Bacillales</taxon>
        <taxon>Caryophanaceae</taxon>
        <taxon>Bhargavaea</taxon>
    </lineage>
</organism>
<dbReference type="OrthoDB" id="9760950at2"/>
<accession>A0A165HJU2</accession>
<feature type="domain" description="ABC transporter" evidence="14">
    <location>
        <begin position="4"/>
        <end position="262"/>
    </location>
</feature>
<dbReference type="Pfam" id="PF12848">
    <property type="entry name" value="ABC_tran_Xtn"/>
    <property type="match status" value="1"/>
</dbReference>
<keyword evidence="7" id="KW-0378">Hydrolase</keyword>
<evidence type="ECO:0000259" key="14">
    <source>
        <dbReference type="PROSITE" id="PS50893"/>
    </source>
</evidence>
<evidence type="ECO:0000313" key="16">
    <source>
        <dbReference type="Proteomes" id="UP000076490"/>
    </source>
</evidence>
<gene>
    <name evidence="15" type="ORF">AV656_02915</name>
</gene>
<evidence type="ECO:0000313" key="15">
    <source>
        <dbReference type="EMBL" id="KZE40234.1"/>
    </source>
</evidence>
<dbReference type="RefSeq" id="WP_063178626.1">
    <property type="nucleotide sequence ID" value="NZ_LQNT01000001.1"/>
</dbReference>
<dbReference type="AlphaFoldDB" id="A0A165HJU2"/>
<dbReference type="InterPro" id="IPR003593">
    <property type="entry name" value="AAA+_ATPase"/>
</dbReference>
<dbReference type="Pfam" id="PF00005">
    <property type="entry name" value="ABC_tran"/>
    <property type="match status" value="2"/>
</dbReference>
<dbReference type="Proteomes" id="UP000076490">
    <property type="component" value="Unassembled WGS sequence"/>
</dbReference>
<dbReference type="GO" id="GO:0000049">
    <property type="term" value="F:tRNA binding"/>
    <property type="evidence" value="ECO:0007669"/>
    <property type="project" value="UniProtKB-KW"/>
</dbReference>